<protein>
    <recommendedName>
        <fullName evidence="6">Zinc-ribbon domain-containing protein</fullName>
    </recommendedName>
</protein>
<accession>A0AAD6ESM9</accession>
<dbReference type="PANTHER" id="PTHR31105">
    <property type="entry name" value="EXTRA-LARGE G-PROTEIN-LIKE"/>
    <property type="match status" value="1"/>
</dbReference>
<dbReference type="PANTHER" id="PTHR31105:SF38">
    <property type="entry name" value="PROTEIN ENHANCED DISEASE RESISTANCE 4"/>
    <property type="match status" value="1"/>
</dbReference>
<dbReference type="Proteomes" id="UP001210211">
    <property type="component" value="Unassembled WGS sequence"/>
</dbReference>
<feature type="region of interest" description="Disordered" evidence="1">
    <location>
        <begin position="362"/>
        <end position="383"/>
    </location>
</feature>
<evidence type="ECO:0000313" key="5">
    <source>
        <dbReference type="Proteomes" id="UP001210211"/>
    </source>
</evidence>
<feature type="domain" description="Probable zinc-ribbon" evidence="2">
    <location>
        <begin position="314"/>
        <end position="354"/>
    </location>
</feature>
<dbReference type="Pfam" id="PF11331">
    <property type="entry name" value="Zn_ribbon_12"/>
    <property type="match status" value="1"/>
</dbReference>
<feature type="compositionally biased region" description="Polar residues" evidence="1">
    <location>
        <begin position="92"/>
        <end position="108"/>
    </location>
</feature>
<sequence>MINSTGIRLVKCPKCREVLPEPKVPVYRCGGCNTILRAKLRTTNGETATTDSTKNISMDLSEKDSFNEALTVSASESSLLNNSSEKAIEGKTPNSTEMQMRSSENLHASVSEKPERLRLENLNLNSNSNVTEDRFRFKEEHVKAGGNKEEPLKENDASVIVHQINLDLDDRSHKHKVQKRKEVASTSSEEFRSARNLSLGSEKLVRHVPRDTAAYRKPPKSSISYLQADILSRVDKLKQELMDLFGKVPEDRELYHLLHAEHESSRYRRIRITPQENLPKPHQYHYHFQNPQLHKHGKRHQLVPKNHCRPILVGAPFVICSNCFELIQLPADFTVSTKRLRKLQCGSCSAVLLYSYRPLPSHSKDTTPLTSPESEMGTTPYNDRFPKGDPISISEEYGVSFGLSYSTDPDPGPPLHVSRNSSYSTMDGRSGRQTFGSRLHQIMGYESASEILFRQSSEISVRNDEISERQRKGKGILDEHSEVGLSQNRLKRFGQESPKRSGIHGFIKKGIVKLKPSLN</sequence>
<comment type="caution">
    <text evidence="4">The sequence shown here is derived from an EMBL/GenBank/DDBJ whole genome shotgun (WGS) entry which is preliminary data.</text>
</comment>
<feature type="domain" description="Enhanced disease resistance 4-like N-terminal" evidence="3">
    <location>
        <begin position="7"/>
        <end position="38"/>
    </location>
</feature>
<gene>
    <name evidence="4" type="ORF">LUZ61_003316</name>
</gene>
<organism evidence="4 5">
    <name type="scientific">Rhynchospora tenuis</name>
    <dbReference type="NCBI Taxonomy" id="198213"/>
    <lineage>
        <taxon>Eukaryota</taxon>
        <taxon>Viridiplantae</taxon>
        <taxon>Streptophyta</taxon>
        <taxon>Embryophyta</taxon>
        <taxon>Tracheophyta</taxon>
        <taxon>Spermatophyta</taxon>
        <taxon>Magnoliopsida</taxon>
        <taxon>Liliopsida</taxon>
        <taxon>Poales</taxon>
        <taxon>Cyperaceae</taxon>
        <taxon>Cyperoideae</taxon>
        <taxon>Rhynchosporeae</taxon>
        <taxon>Rhynchospora</taxon>
    </lineage>
</organism>
<name>A0AAD6ESM9_9POAL</name>
<evidence type="ECO:0000259" key="2">
    <source>
        <dbReference type="Pfam" id="PF11331"/>
    </source>
</evidence>
<dbReference type="AlphaFoldDB" id="A0AAD6ESM9"/>
<proteinExistence type="predicted"/>
<feature type="compositionally biased region" description="Polar residues" evidence="1">
    <location>
        <begin position="366"/>
        <end position="381"/>
    </location>
</feature>
<evidence type="ECO:0008006" key="6">
    <source>
        <dbReference type="Google" id="ProtNLM"/>
    </source>
</evidence>
<evidence type="ECO:0000256" key="1">
    <source>
        <dbReference type="SAM" id="MobiDB-lite"/>
    </source>
</evidence>
<dbReference type="Pfam" id="PF22910">
    <property type="entry name" value="EDR4-like_1st"/>
    <property type="match status" value="1"/>
</dbReference>
<dbReference type="InterPro" id="IPR055126">
    <property type="entry name" value="EDR4-like_N"/>
</dbReference>
<dbReference type="InterPro" id="IPR021480">
    <property type="entry name" value="Zinc_ribbon_12"/>
</dbReference>
<keyword evidence="5" id="KW-1185">Reference proteome</keyword>
<reference evidence="4 5" key="1">
    <citation type="journal article" date="2022" name="Cell">
        <title>Repeat-based holocentromeres influence genome architecture and karyotype evolution.</title>
        <authorList>
            <person name="Hofstatter P.G."/>
            <person name="Thangavel G."/>
            <person name="Lux T."/>
            <person name="Neumann P."/>
            <person name="Vondrak T."/>
            <person name="Novak P."/>
            <person name="Zhang M."/>
            <person name="Costa L."/>
            <person name="Castellani M."/>
            <person name="Scott A."/>
            <person name="Toegelov H."/>
            <person name="Fuchs J."/>
            <person name="Mata-Sucre Y."/>
            <person name="Dias Y."/>
            <person name="Vanzela A.L.L."/>
            <person name="Huettel B."/>
            <person name="Almeida C.C.S."/>
            <person name="Simkova H."/>
            <person name="Souza G."/>
            <person name="Pedrosa-Harand A."/>
            <person name="Macas J."/>
            <person name="Mayer K.F.X."/>
            <person name="Houben A."/>
            <person name="Marques A."/>
        </authorList>
    </citation>
    <scope>NUCLEOTIDE SEQUENCE [LARGE SCALE GENOMIC DNA]</scope>
    <source>
        <strain evidence="4">RhyTen1mFocal</strain>
    </source>
</reference>
<feature type="region of interest" description="Disordered" evidence="1">
    <location>
        <begin position="82"/>
        <end position="114"/>
    </location>
</feature>
<evidence type="ECO:0000313" key="4">
    <source>
        <dbReference type="EMBL" id="KAJ3699611.1"/>
    </source>
</evidence>
<dbReference type="EMBL" id="JAMRDG010000001">
    <property type="protein sequence ID" value="KAJ3699611.1"/>
    <property type="molecule type" value="Genomic_DNA"/>
</dbReference>
<dbReference type="GO" id="GO:1900150">
    <property type="term" value="P:regulation of defense response to fungus"/>
    <property type="evidence" value="ECO:0007669"/>
    <property type="project" value="InterPro"/>
</dbReference>
<dbReference type="InterPro" id="IPR040244">
    <property type="entry name" value="EDR4-like"/>
</dbReference>
<evidence type="ECO:0000259" key="3">
    <source>
        <dbReference type="Pfam" id="PF22910"/>
    </source>
</evidence>